<dbReference type="InterPro" id="IPR006507">
    <property type="entry name" value="UPF0283"/>
</dbReference>
<name>A0A420WUF6_9GAMM</name>
<evidence type="ECO:0000256" key="1">
    <source>
        <dbReference type="ARBA" id="ARBA00004429"/>
    </source>
</evidence>
<dbReference type="OrthoDB" id="958025at2"/>
<protein>
    <submittedName>
        <fullName evidence="10">Putative membrane protein</fullName>
    </submittedName>
</protein>
<keyword evidence="7 9" id="KW-0472">Membrane</keyword>
<dbReference type="RefSeq" id="WP_121173417.1">
    <property type="nucleotide sequence ID" value="NZ_RBIN01000007.1"/>
</dbReference>
<dbReference type="Proteomes" id="UP000281975">
    <property type="component" value="Unassembled WGS sequence"/>
</dbReference>
<evidence type="ECO:0000256" key="6">
    <source>
        <dbReference type="ARBA" id="ARBA00022989"/>
    </source>
</evidence>
<keyword evidence="4" id="KW-0997">Cell inner membrane</keyword>
<evidence type="ECO:0000256" key="2">
    <source>
        <dbReference type="ARBA" id="ARBA00008255"/>
    </source>
</evidence>
<dbReference type="Pfam" id="PF05128">
    <property type="entry name" value="DUF697"/>
    <property type="match status" value="1"/>
</dbReference>
<organism evidence="10 11">
    <name type="scientific">Kushneria sinocarnis</name>
    <dbReference type="NCBI Taxonomy" id="595502"/>
    <lineage>
        <taxon>Bacteria</taxon>
        <taxon>Pseudomonadati</taxon>
        <taxon>Pseudomonadota</taxon>
        <taxon>Gammaproteobacteria</taxon>
        <taxon>Oceanospirillales</taxon>
        <taxon>Halomonadaceae</taxon>
        <taxon>Kushneria</taxon>
    </lineage>
</organism>
<comment type="caution">
    <text evidence="10">The sequence shown here is derived from an EMBL/GenBank/DDBJ whole genome shotgun (WGS) entry which is preliminary data.</text>
</comment>
<evidence type="ECO:0000313" key="10">
    <source>
        <dbReference type="EMBL" id="RKQ97076.1"/>
    </source>
</evidence>
<evidence type="ECO:0000256" key="4">
    <source>
        <dbReference type="ARBA" id="ARBA00022519"/>
    </source>
</evidence>
<keyword evidence="11" id="KW-1185">Reference proteome</keyword>
<gene>
    <name evidence="10" type="ORF">C7446_2493</name>
</gene>
<dbReference type="PANTHER" id="PTHR39342:SF1">
    <property type="entry name" value="UPF0283 MEMBRANE PROTEIN YCJF"/>
    <property type="match status" value="1"/>
</dbReference>
<comment type="subcellular location">
    <subcellularLocation>
        <location evidence="1">Cell inner membrane</location>
        <topology evidence="1">Multi-pass membrane protein</topology>
    </subcellularLocation>
</comment>
<dbReference type="EMBL" id="RBIN01000007">
    <property type="protein sequence ID" value="RKQ97076.1"/>
    <property type="molecule type" value="Genomic_DNA"/>
</dbReference>
<evidence type="ECO:0000256" key="5">
    <source>
        <dbReference type="ARBA" id="ARBA00022692"/>
    </source>
</evidence>
<feature type="transmembrane region" description="Helical" evidence="9">
    <location>
        <begin position="103"/>
        <end position="124"/>
    </location>
</feature>
<keyword evidence="6 9" id="KW-1133">Transmembrane helix</keyword>
<reference evidence="10 11" key="1">
    <citation type="submission" date="2018-10" db="EMBL/GenBank/DDBJ databases">
        <title>Genomic Encyclopedia of Type Strains, Phase IV (KMG-IV): sequencing the most valuable type-strain genomes for metagenomic binning, comparative biology and taxonomic classification.</title>
        <authorList>
            <person name="Goeker M."/>
        </authorList>
    </citation>
    <scope>NUCLEOTIDE SEQUENCE [LARGE SCALE GENOMIC DNA]</scope>
    <source>
        <strain evidence="10 11">DSM 23229</strain>
    </source>
</reference>
<sequence>MSDPRPGQHFEIPAEGAPDHRRDRTPAFTRLDPVPGRHFPLESTSRPLAPEAAETPAESALDRALAHPRKRRWGLLGVLGGSLTLGAVQAVEGVREAWLGGDWLSGAWSVVGFTAVGMAGMALGRELVRLRHLRRHVRLREAVEDDTVSDGHGNALELCERLRSQMGLDRDDPHWQAFVSARQAHHDNRETRLLFAHHVLAPRDAKARALITRMSGETAVMVAVSPLTLVDMALMAWRNLRLVDRLAAIYGLELGYSSRLALFRAVLANMAFAGASEVVSEAGMDLLSMNLAERLSTRTAQGLSSGLLTARLGVRAMRMLRPMPFARDEAPRIADLRRQLWQQLKRVDAQGRQE</sequence>
<dbReference type="InterPro" id="IPR021147">
    <property type="entry name" value="DUF697"/>
</dbReference>
<feature type="compositionally biased region" description="Low complexity" evidence="8">
    <location>
        <begin position="47"/>
        <end position="56"/>
    </location>
</feature>
<keyword evidence="5 9" id="KW-0812">Transmembrane</keyword>
<evidence type="ECO:0000256" key="7">
    <source>
        <dbReference type="ARBA" id="ARBA00023136"/>
    </source>
</evidence>
<dbReference type="GO" id="GO:0005886">
    <property type="term" value="C:plasma membrane"/>
    <property type="evidence" value="ECO:0007669"/>
    <property type="project" value="UniProtKB-SubCell"/>
</dbReference>
<evidence type="ECO:0000256" key="8">
    <source>
        <dbReference type="SAM" id="MobiDB-lite"/>
    </source>
</evidence>
<dbReference type="NCBIfam" id="TIGR01620">
    <property type="entry name" value="hyp_HI0043"/>
    <property type="match status" value="1"/>
</dbReference>
<comment type="similarity">
    <text evidence="2">Belongs to the UPF0283 family.</text>
</comment>
<feature type="region of interest" description="Disordered" evidence="8">
    <location>
        <begin position="1"/>
        <end position="56"/>
    </location>
</feature>
<proteinExistence type="inferred from homology"/>
<evidence type="ECO:0000256" key="9">
    <source>
        <dbReference type="SAM" id="Phobius"/>
    </source>
</evidence>
<feature type="transmembrane region" description="Helical" evidence="9">
    <location>
        <begin position="73"/>
        <end position="91"/>
    </location>
</feature>
<evidence type="ECO:0000313" key="11">
    <source>
        <dbReference type="Proteomes" id="UP000281975"/>
    </source>
</evidence>
<dbReference type="AlphaFoldDB" id="A0A420WUF6"/>
<keyword evidence="3" id="KW-1003">Cell membrane</keyword>
<evidence type="ECO:0000256" key="3">
    <source>
        <dbReference type="ARBA" id="ARBA00022475"/>
    </source>
</evidence>
<accession>A0A420WUF6</accession>
<dbReference type="PANTHER" id="PTHR39342">
    <property type="entry name" value="UPF0283 MEMBRANE PROTEIN YCJF"/>
    <property type="match status" value="1"/>
</dbReference>